<dbReference type="KEGG" id="aprc:113871599"/>
<dbReference type="Gene3D" id="1.10.150.60">
    <property type="entry name" value="ARID DNA-binding domain"/>
    <property type="match status" value="1"/>
</dbReference>
<dbReference type="PANTHER" id="PTHR46691:SF5">
    <property type="entry name" value="HMG (HIGH MOBILITY GROUP) BOX PROTEIN"/>
    <property type="match status" value="1"/>
</dbReference>
<accession>A0A8B8M902</accession>
<reference evidence="5" key="2">
    <citation type="submission" date="2025-08" db="UniProtKB">
        <authorList>
            <consortium name="RefSeq"/>
        </authorList>
    </citation>
    <scope>IDENTIFICATION</scope>
    <source>
        <tissue evidence="5">Young leaves</tissue>
    </source>
</reference>
<feature type="DNA-binding region" description="HMG box" evidence="1">
    <location>
        <begin position="195"/>
        <end position="263"/>
    </location>
</feature>
<evidence type="ECO:0000256" key="1">
    <source>
        <dbReference type="PROSITE-ProRule" id="PRU00267"/>
    </source>
</evidence>
<dbReference type="AlphaFoldDB" id="A0A8B8M902"/>
<dbReference type="SUPFAM" id="SSF47095">
    <property type="entry name" value="HMG-box"/>
    <property type="match status" value="1"/>
</dbReference>
<dbReference type="GO" id="GO:0005634">
    <property type="term" value="C:nucleus"/>
    <property type="evidence" value="ECO:0007669"/>
    <property type="project" value="UniProtKB-UniRule"/>
</dbReference>
<dbReference type="RefSeq" id="XP_027364498.1">
    <property type="nucleotide sequence ID" value="XM_027508697.1"/>
</dbReference>
<keyword evidence="1" id="KW-0539">Nucleus</keyword>
<feature type="domain" description="HMG box" evidence="2">
    <location>
        <begin position="195"/>
        <end position="263"/>
    </location>
</feature>
<dbReference type="InterPro" id="IPR001606">
    <property type="entry name" value="ARID_dom"/>
</dbReference>
<dbReference type="PROSITE" id="PS51011">
    <property type="entry name" value="ARID"/>
    <property type="match status" value="1"/>
</dbReference>
<dbReference type="Gene3D" id="1.10.30.10">
    <property type="entry name" value="High mobility group box domain"/>
    <property type="match status" value="1"/>
</dbReference>
<evidence type="ECO:0000313" key="4">
    <source>
        <dbReference type="Proteomes" id="UP000694853"/>
    </source>
</evidence>
<dbReference type="OrthoDB" id="1919336at2759"/>
<dbReference type="GeneID" id="113871599"/>
<dbReference type="Pfam" id="PF01388">
    <property type="entry name" value="ARID"/>
    <property type="match status" value="1"/>
</dbReference>
<dbReference type="SUPFAM" id="SSF46774">
    <property type="entry name" value="ARID-like"/>
    <property type="match status" value="1"/>
</dbReference>
<protein>
    <submittedName>
        <fullName evidence="5">High mobility group B protein 10-like</fullName>
    </submittedName>
</protein>
<dbReference type="CDD" id="cd00084">
    <property type="entry name" value="HMG-box_SF"/>
    <property type="match status" value="1"/>
</dbReference>
<keyword evidence="4" id="KW-1185">Reference proteome</keyword>
<name>A0A8B8M902_ABRPR</name>
<proteinExistence type="predicted"/>
<evidence type="ECO:0000259" key="2">
    <source>
        <dbReference type="PROSITE" id="PS50118"/>
    </source>
</evidence>
<dbReference type="SMART" id="SM00501">
    <property type="entry name" value="BRIGHT"/>
    <property type="match status" value="1"/>
</dbReference>
<evidence type="ECO:0000313" key="5">
    <source>
        <dbReference type="RefSeq" id="XP_027364498.1"/>
    </source>
</evidence>
<dbReference type="GO" id="GO:0003677">
    <property type="term" value="F:DNA binding"/>
    <property type="evidence" value="ECO:0007669"/>
    <property type="project" value="UniProtKB-UniRule"/>
</dbReference>
<dbReference type="PANTHER" id="PTHR46691">
    <property type="entry name" value="HIGH MOBILITY GROUP B PROTEIN 9"/>
    <property type="match status" value="1"/>
</dbReference>
<reference evidence="4" key="1">
    <citation type="journal article" date="2019" name="Toxins">
        <title>Detection of Abrin-Like and Prepropulchellin-Like Toxin Genes and Transcripts Using Whole Genome Sequencing and Full-Length Transcript Sequencing of Abrus precatorius.</title>
        <authorList>
            <person name="Hovde B.T."/>
            <person name="Daligault H.E."/>
            <person name="Hanschen E.R."/>
            <person name="Kunde Y.A."/>
            <person name="Johnson M.B."/>
            <person name="Starkenburg S.R."/>
            <person name="Johnson S.L."/>
        </authorList>
    </citation>
    <scope>NUCLEOTIDE SEQUENCE [LARGE SCALE GENOMIC DNA]</scope>
</reference>
<sequence length="338" mass="38883">MVPSPSNDDSDIFYLKLTELLESSGLTLIFNVRETLLDLYLFYLEVTKRGGYHQVGREKKWSEVVSALKLEGNNVKLCAQIEMLYAHLLYQFEQLYFYRSPTKPAATSSTKGLLKRKHNSTVSLSQIRDTKDGQVVTKMSKDCSSQMTGGSCDLEVLIMQCFMFQLKARAGFVERPVLLAIPSNDKEMKKRRGAPQGQKNAYQIFIKQECARLRTRNEASDGHRILHMAIDAWKKMSEIEKQPYVEESKKNKEKFKEAMISHNKQQNMHDTREEKRPSLSDDYHVTLQPEADDSFVNKAEVGLALKMTEKTSKETLFLMEWDAACSLDFPTEESKELY</sequence>
<dbReference type="Proteomes" id="UP000694853">
    <property type="component" value="Unplaced"/>
</dbReference>
<dbReference type="PROSITE" id="PS50118">
    <property type="entry name" value="HMG_BOX_2"/>
    <property type="match status" value="1"/>
</dbReference>
<feature type="domain" description="ARID" evidence="3">
    <location>
        <begin position="7"/>
        <end position="97"/>
    </location>
</feature>
<keyword evidence="1" id="KW-0238">DNA-binding</keyword>
<dbReference type="InterPro" id="IPR036910">
    <property type="entry name" value="HMG_box_dom_sf"/>
</dbReference>
<dbReference type="Pfam" id="PF09011">
    <property type="entry name" value="HMG_box_2"/>
    <property type="match status" value="1"/>
</dbReference>
<dbReference type="SMART" id="SM01014">
    <property type="entry name" value="ARID"/>
    <property type="match status" value="1"/>
</dbReference>
<dbReference type="InterPro" id="IPR036431">
    <property type="entry name" value="ARID_dom_sf"/>
</dbReference>
<evidence type="ECO:0000259" key="3">
    <source>
        <dbReference type="PROSITE" id="PS51011"/>
    </source>
</evidence>
<gene>
    <name evidence="5" type="primary">LOC113871599</name>
</gene>
<dbReference type="InterPro" id="IPR009071">
    <property type="entry name" value="HMG_box_dom"/>
</dbReference>
<organism evidence="4 5">
    <name type="scientific">Abrus precatorius</name>
    <name type="common">Indian licorice</name>
    <name type="synonym">Glycine abrus</name>
    <dbReference type="NCBI Taxonomy" id="3816"/>
    <lineage>
        <taxon>Eukaryota</taxon>
        <taxon>Viridiplantae</taxon>
        <taxon>Streptophyta</taxon>
        <taxon>Embryophyta</taxon>
        <taxon>Tracheophyta</taxon>
        <taxon>Spermatophyta</taxon>
        <taxon>Magnoliopsida</taxon>
        <taxon>eudicotyledons</taxon>
        <taxon>Gunneridae</taxon>
        <taxon>Pentapetalae</taxon>
        <taxon>rosids</taxon>
        <taxon>fabids</taxon>
        <taxon>Fabales</taxon>
        <taxon>Fabaceae</taxon>
        <taxon>Papilionoideae</taxon>
        <taxon>50 kb inversion clade</taxon>
        <taxon>NPAAA clade</taxon>
        <taxon>indigoferoid/millettioid clade</taxon>
        <taxon>Abreae</taxon>
        <taxon>Abrus</taxon>
    </lineage>
</organism>